<feature type="domain" description="TtsA-like Glycoside hydrolase family 108" evidence="1">
    <location>
        <begin position="18"/>
        <end position="94"/>
    </location>
</feature>
<dbReference type="EMBL" id="OOHR01000004">
    <property type="protein sequence ID" value="SPM44721.1"/>
    <property type="molecule type" value="Genomic_DNA"/>
</dbReference>
<evidence type="ECO:0000313" key="3">
    <source>
        <dbReference type="Proteomes" id="UP000244889"/>
    </source>
</evidence>
<reference evidence="3" key="1">
    <citation type="submission" date="2018-03" db="EMBL/GenBank/DDBJ databases">
        <authorList>
            <person name="Batty M. E."/>
            <person name="Batty M E."/>
        </authorList>
    </citation>
    <scope>NUCLEOTIDE SEQUENCE [LARGE SCALE GENOMIC DNA]</scope>
</reference>
<dbReference type="InterPro" id="IPR008565">
    <property type="entry name" value="TtsA-like_GH18_dom"/>
</dbReference>
<dbReference type="Pfam" id="PF05838">
    <property type="entry name" value="Glyco_hydro_108"/>
    <property type="match status" value="1"/>
</dbReference>
<name>A0A2R8F037_ORITS</name>
<gene>
    <name evidence="2" type="ORF">FPW1038_01268</name>
</gene>
<sequence length="118" mass="13397">MVNKPKILTDERFEHAVNFVLSHEGGYSDDPDDDGGETKFGISKRSYPHVDVDALTVEQAKNIYKCDFWEPQLYKDIKDVNFATKVFDLAVNMGSNWAHRLVQRALKSTGQDIAEDGF</sequence>
<dbReference type="SUPFAM" id="SSF53955">
    <property type="entry name" value="Lysozyme-like"/>
    <property type="match status" value="1"/>
</dbReference>
<evidence type="ECO:0000259" key="1">
    <source>
        <dbReference type="Pfam" id="PF05838"/>
    </source>
</evidence>
<dbReference type="RefSeq" id="WP_181374973.1">
    <property type="nucleotide sequence ID" value="NZ_OOHR01000004.1"/>
</dbReference>
<proteinExistence type="predicted"/>
<dbReference type="Proteomes" id="UP000244889">
    <property type="component" value="Unassembled WGS sequence"/>
</dbReference>
<dbReference type="CDD" id="cd13926">
    <property type="entry name" value="N-acetylmuramidase_GH108"/>
    <property type="match status" value="1"/>
</dbReference>
<dbReference type="AlphaFoldDB" id="A0A2R8F037"/>
<organism evidence="2 3">
    <name type="scientific">Orientia tsutsugamushi</name>
    <name type="common">Rickettsia tsutsugamushi</name>
    <dbReference type="NCBI Taxonomy" id="784"/>
    <lineage>
        <taxon>Bacteria</taxon>
        <taxon>Pseudomonadati</taxon>
        <taxon>Pseudomonadota</taxon>
        <taxon>Alphaproteobacteria</taxon>
        <taxon>Rickettsiales</taxon>
        <taxon>Rickettsiaceae</taxon>
        <taxon>Rickettsieae</taxon>
        <taxon>Orientia</taxon>
    </lineage>
</organism>
<dbReference type="InterPro" id="IPR023346">
    <property type="entry name" value="Lysozyme-like_dom_sf"/>
</dbReference>
<dbReference type="Gene3D" id="1.20.141.10">
    <property type="entry name" value="Chitosanase, subunit A, domain 1"/>
    <property type="match status" value="1"/>
</dbReference>
<accession>A0A2R8F037</accession>
<protein>
    <recommendedName>
        <fullName evidence="1">TtsA-like Glycoside hydrolase family 108 domain-containing protein</fullName>
    </recommendedName>
</protein>
<evidence type="ECO:0000313" key="2">
    <source>
        <dbReference type="EMBL" id="SPM44721.1"/>
    </source>
</evidence>